<name>A0A4Y1RAG9_PRUDU</name>
<accession>A0A4Y1RAG9</accession>
<dbReference type="AlphaFoldDB" id="A0A4Y1RAG9"/>
<sequence length="69" mass="8276">MIEIDCGTTAKIPNQFDKRESLNLTPRRHRRSHYRSRRETSVELLKRRQIPESELWAITCKPQRKDIKG</sequence>
<organism evidence="1">
    <name type="scientific">Prunus dulcis</name>
    <name type="common">Almond</name>
    <name type="synonym">Amygdalus dulcis</name>
    <dbReference type="NCBI Taxonomy" id="3755"/>
    <lineage>
        <taxon>Eukaryota</taxon>
        <taxon>Viridiplantae</taxon>
        <taxon>Streptophyta</taxon>
        <taxon>Embryophyta</taxon>
        <taxon>Tracheophyta</taxon>
        <taxon>Spermatophyta</taxon>
        <taxon>Magnoliopsida</taxon>
        <taxon>eudicotyledons</taxon>
        <taxon>Gunneridae</taxon>
        <taxon>Pentapetalae</taxon>
        <taxon>rosids</taxon>
        <taxon>fabids</taxon>
        <taxon>Rosales</taxon>
        <taxon>Rosaceae</taxon>
        <taxon>Amygdaloideae</taxon>
        <taxon>Amygdaleae</taxon>
        <taxon>Prunus</taxon>
    </lineage>
</organism>
<dbReference type="EMBL" id="AP019300">
    <property type="protein sequence ID" value="BBH01173.1"/>
    <property type="molecule type" value="Genomic_DNA"/>
</dbReference>
<gene>
    <name evidence="1" type="ORF">Prudu_011357</name>
</gene>
<protein>
    <submittedName>
        <fullName evidence="1">Uncharacterized protein</fullName>
    </submittedName>
</protein>
<evidence type="ECO:0000313" key="1">
    <source>
        <dbReference type="EMBL" id="BBH01173.1"/>
    </source>
</evidence>
<reference evidence="1" key="1">
    <citation type="journal article" date="2019" name="Science">
        <title>Mutation of a bHLH transcription factor allowed almond domestication.</title>
        <authorList>
            <person name="Sanchez-Perez R."/>
            <person name="Pavan S."/>
            <person name="Mazzeo R."/>
            <person name="Moldovan C."/>
            <person name="Aiese Cigliano R."/>
            <person name="Del Cueto J."/>
            <person name="Ricciardi F."/>
            <person name="Lotti C."/>
            <person name="Ricciardi L."/>
            <person name="Dicenta F."/>
            <person name="Lopez-Marques R.L."/>
            <person name="Lindberg Moller B."/>
        </authorList>
    </citation>
    <scope>NUCLEOTIDE SEQUENCE</scope>
</reference>
<proteinExistence type="predicted"/>